<evidence type="ECO:0000313" key="5">
    <source>
        <dbReference type="Proteomes" id="UP000092871"/>
    </source>
</evidence>
<dbReference type="RefSeq" id="WP_067032305.1">
    <property type="nucleotide sequence ID" value="NZ_FLRA01000003.1"/>
</dbReference>
<protein>
    <submittedName>
        <fullName evidence="2">Uncharacterized protein</fullName>
    </submittedName>
</protein>
<dbReference type="Proteomes" id="UP000092840">
    <property type="component" value="Unassembled WGS sequence"/>
</dbReference>
<evidence type="ECO:0000313" key="4">
    <source>
        <dbReference type="Proteomes" id="UP000092840"/>
    </source>
</evidence>
<reference evidence="2 5" key="1">
    <citation type="submission" date="2016-06" db="EMBL/GenBank/DDBJ databases">
        <authorList>
            <person name="Kjaerup R.B."/>
            <person name="Dalgaard T.S."/>
            <person name="Juul-Madsen H.R."/>
        </authorList>
    </citation>
    <scope>NUCLEOTIDE SEQUENCE [LARGE SCALE GENOMIC DNA]</scope>
    <source>
        <strain evidence="2 5">CECT 5115</strain>
    </source>
</reference>
<dbReference type="OrthoDB" id="5905200at2"/>
<evidence type="ECO:0000313" key="2">
    <source>
        <dbReference type="EMBL" id="SBT16753.1"/>
    </source>
</evidence>
<keyword evidence="4" id="KW-1185">Reference proteome</keyword>
<reference evidence="3 4" key="2">
    <citation type="submission" date="2016-06" db="EMBL/GenBank/DDBJ databases">
        <authorList>
            <person name="Rodrigo-Torres L."/>
            <person name="Arahal D.R."/>
        </authorList>
    </citation>
    <scope>NUCLEOTIDE SEQUENCE [LARGE SCALE GENOMIC DNA]</scope>
    <source>
        <strain evidence="3 4">CECT 5116</strain>
    </source>
</reference>
<proteinExistence type="predicted"/>
<evidence type="ECO:0000313" key="3">
    <source>
        <dbReference type="EMBL" id="SBT20469.1"/>
    </source>
</evidence>
<gene>
    <name evidence="2" type="ORF">MGA5115_00837</name>
    <name evidence="3" type="ORF">MGA5116_01055</name>
</gene>
<feature type="signal peptide" evidence="1">
    <location>
        <begin position="1"/>
        <end position="19"/>
    </location>
</feature>
<sequence length="162" mass="18071">MIRKLMAAGLLLCSFMASAQTLIEANMAWLTQHQEKVEVSLSSAEEENFLPALNTVILVWEHRDGALTAEISPYILKAMIAEPELTLAALFNSPASFNRWLSQLQGQVFMAVTPEQVVQLNDLKKALEVSLASYIIKPDSQFDEQAKRLLEQVQASSVYMVD</sequence>
<evidence type="ECO:0000256" key="1">
    <source>
        <dbReference type="SAM" id="SignalP"/>
    </source>
</evidence>
<dbReference type="EMBL" id="FLRB01000006">
    <property type="protein sequence ID" value="SBT20469.1"/>
    <property type="molecule type" value="Genomic_DNA"/>
</dbReference>
<accession>A0A1C3JNG6</accession>
<name>A0A1C3JNG6_9GAMM</name>
<keyword evidence="1" id="KW-0732">Signal</keyword>
<dbReference type="EMBL" id="FLRA01000003">
    <property type="protein sequence ID" value="SBT16753.1"/>
    <property type="molecule type" value="Genomic_DNA"/>
</dbReference>
<feature type="chain" id="PRO_5008676891" evidence="1">
    <location>
        <begin position="20"/>
        <end position="162"/>
    </location>
</feature>
<dbReference type="AlphaFoldDB" id="A0A1C3JNG6"/>
<dbReference type="Proteomes" id="UP000092871">
    <property type="component" value="Unassembled WGS sequence"/>
</dbReference>
<organism evidence="2 5">
    <name type="scientific">Marinomonas gallaica</name>
    <dbReference type="NCBI Taxonomy" id="1806667"/>
    <lineage>
        <taxon>Bacteria</taxon>
        <taxon>Pseudomonadati</taxon>
        <taxon>Pseudomonadota</taxon>
        <taxon>Gammaproteobacteria</taxon>
        <taxon>Oceanospirillales</taxon>
        <taxon>Oceanospirillaceae</taxon>
        <taxon>Marinomonas</taxon>
    </lineage>
</organism>